<reference evidence="3 4" key="1">
    <citation type="submission" date="2023-02" db="EMBL/GenBank/DDBJ databases">
        <authorList>
            <person name="Mo P."/>
        </authorList>
    </citation>
    <scope>NUCLEOTIDE SEQUENCE [LARGE SCALE GENOMIC DNA]</scope>
    <source>
        <strain evidence="3 4">HUAS 3</strain>
    </source>
</reference>
<feature type="transmembrane region" description="Helical" evidence="2">
    <location>
        <begin position="36"/>
        <end position="55"/>
    </location>
</feature>
<feature type="region of interest" description="Disordered" evidence="1">
    <location>
        <begin position="64"/>
        <end position="86"/>
    </location>
</feature>
<proteinExistence type="predicted"/>
<gene>
    <name evidence="3" type="ORF">PVK37_04655</name>
</gene>
<keyword evidence="4" id="KW-1185">Reference proteome</keyword>
<keyword evidence="2" id="KW-0472">Membrane</keyword>
<name>A0ABY7ZTC5_9ACTN</name>
<accession>A0ABY7ZTC5</accession>
<feature type="compositionally biased region" description="Low complexity" evidence="1">
    <location>
        <begin position="64"/>
        <end position="73"/>
    </location>
</feature>
<evidence type="ECO:0000313" key="3">
    <source>
        <dbReference type="EMBL" id="WDZ85743.1"/>
    </source>
</evidence>
<evidence type="ECO:0000313" key="4">
    <source>
        <dbReference type="Proteomes" id="UP001219605"/>
    </source>
</evidence>
<evidence type="ECO:0000256" key="1">
    <source>
        <dbReference type="SAM" id="MobiDB-lite"/>
    </source>
</evidence>
<protein>
    <submittedName>
        <fullName evidence="3">Uncharacterized protein</fullName>
    </submittedName>
</protein>
<evidence type="ECO:0000256" key="2">
    <source>
        <dbReference type="SAM" id="Phobius"/>
    </source>
</evidence>
<feature type="transmembrane region" description="Helical" evidence="2">
    <location>
        <begin position="12"/>
        <end position="30"/>
    </location>
</feature>
<dbReference type="Proteomes" id="UP001219605">
    <property type="component" value="Chromosome"/>
</dbReference>
<keyword evidence="2" id="KW-0812">Transmembrane</keyword>
<organism evidence="3 4">
    <name type="scientific">Micromonospora cathayae</name>
    <dbReference type="NCBI Taxonomy" id="3028804"/>
    <lineage>
        <taxon>Bacteria</taxon>
        <taxon>Bacillati</taxon>
        <taxon>Actinomycetota</taxon>
        <taxon>Actinomycetes</taxon>
        <taxon>Micromonosporales</taxon>
        <taxon>Micromonosporaceae</taxon>
        <taxon>Micromonospora</taxon>
    </lineage>
</organism>
<sequence>MTRLPRSRARILAVTASLAAVSLLVTLVVLRRDDILGVALALLVVLCATVAGVAVNAARHQPAAEPAVAAPPAHRSGGLHSIDADTLESFDDPRMVAALRERHRAR</sequence>
<keyword evidence="2" id="KW-1133">Transmembrane helix</keyword>
<dbReference type="RefSeq" id="WP_275032487.1">
    <property type="nucleotide sequence ID" value="NZ_CP118615.1"/>
</dbReference>
<dbReference type="EMBL" id="CP118615">
    <property type="protein sequence ID" value="WDZ85743.1"/>
    <property type="molecule type" value="Genomic_DNA"/>
</dbReference>